<dbReference type="SMART" id="SM00387">
    <property type="entry name" value="HATPase_c"/>
    <property type="match status" value="1"/>
</dbReference>
<dbReference type="Gene3D" id="3.30.565.10">
    <property type="entry name" value="Histidine kinase-like ATPase, C-terminal domain"/>
    <property type="match status" value="1"/>
</dbReference>
<dbReference type="EMBL" id="BKZV01000002">
    <property type="protein sequence ID" value="GER83013.1"/>
    <property type="molecule type" value="Genomic_DNA"/>
</dbReference>
<dbReference type="Gene3D" id="1.10.287.130">
    <property type="match status" value="1"/>
</dbReference>
<reference evidence="9 10" key="1">
    <citation type="journal article" date="2019" name="Int. J. Syst. Evol. Microbiol.">
        <title>Thermogemmatispora aurantia sp. nov. and Thermogemmatispora argillosa sp. nov., within the class Ktedonobacteria, and emended description of the genus Thermogemmatispora.</title>
        <authorList>
            <person name="Zheng Y."/>
            <person name="Wang C.M."/>
            <person name="Sakai Y."/>
            <person name="Abe K."/>
            <person name="Yokota A."/>
            <person name="Yabe S."/>
        </authorList>
    </citation>
    <scope>NUCLEOTIDE SEQUENCE [LARGE SCALE GENOMIC DNA]</scope>
    <source>
        <strain evidence="9 10">A1-2</strain>
    </source>
</reference>
<gene>
    <name evidence="9" type="ORF">KTAU_16500</name>
</gene>
<feature type="transmembrane region" description="Helical" evidence="7">
    <location>
        <begin position="101"/>
        <end position="125"/>
    </location>
</feature>
<comment type="caution">
    <text evidence="9">The sequence shown here is derived from an EMBL/GenBank/DDBJ whole genome shotgun (WGS) entry which is preliminary data.</text>
</comment>
<evidence type="ECO:0000256" key="7">
    <source>
        <dbReference type="SAM" id="Phobius"/>
    </source>
</evidence>
<proteinExistence type="predicted"/>
<accession>A0A5J4K668</accession>
<keyword evidence="7" id="KW-0812">Transmembrane</keyword>
<dbReference type="GO" id="GO:0005886">
    <property type="term" value="C:plasma membrane"/>
    <property type="evidence" value="ECO:0007669"/>
    <property type="project" value="TreeGrafter"/>
</dbReference>
<evidence type="ECO:0000259" key="8">
    <source>
        <dbReference type="PROSITE" id="PS50109"/>
    </source>
</evidence>
<dbReference type="RefSeq" id="WP_151727835.1">
    <property type="nucleotide sequence ID" value="NZ_BKZV01000002.1"/>
</dbReference>
<feature type="transmembrane region" description="Helical" evidence="7">
    <location>
        <begin position="152"/>
        <end position="180"/>
    </location>
</feature>
<evidence type="ECO:0000256" key="1">
    <source>
        <dbReference type="ARBA" id="ARBA00000085"/>
    </source>
</evidence>
<dbReference type="CDD" id="cd16922">
    <property type="entry name" value="HATPase_EvgS-ArcB-TorS-like"/>
    <property type="match status" value="1"/>
</dbReference>
<evidence type="ECO:0000313" key="9">
    <source>
        <dbReference type="EMBL" id="GER83013.1"/>
    </source>
</evidence>
<evidence type="ECO:0000256" key="3">
    <source>
        <dbReference type="ARBA" id="ARBA00022553"/>
    </source>
</evidence>
<feature type="transmembrane region" description="Helical" evidence="7">
    <location>
        <begin position="227"/>
        <end position="250"/>
    </location>
</feature>
<dbReference type="InterPro" id="IPR003661">
    <property type="entry name" value="HisK_dim/P_dom"/>
</dbReference>
<feature type="transmembrane region" description="Helical" evidence="7">
    <location>
        <begin position="320"/>
        <end position="342"/>
    </location>
</feature>
<evidence type="ECO:0000256" key="4">
    <source>
        <dbReference type="ARBA" id="ARBA00022679"/>
    </source>
</evidence>
<feature type="domain" description="Histidine kinase" evidence="8">
    <location>
        <begin position="736"/>
        <end position="956"/>
    </location>
</feature>
<feature type="transmembrane region" description="Helical" evidence="7">
    <location>
        <begin position="42"/>
        <end position="68"/>
    </location>
</feature>
<dbReference type="Pfam" id="PF02518">
    <property type="entry name" value="HATPase_c"/>
    <property type="match status" value="1"/>
</dbReference>
<dbReference type="InterPro" id="IPR005467">
    <property type="entry name" value="His_kinase_dom"/>
</dbReference>
<protein>
    <recommendedName>
        <fullName evidence="2">histidine kinase</fullName>
        <ecNumber evidence="2">2.7.13.3</ecNumber>
    </recommendedName>
</protein>
<dbReference type="InterPro" id="IPR036097">
    <property type="entry name" value="HisK_dim/P_sf"/>
</dbReference>
<sequence>MTRTTRSFPRVGRLLAILVLALAYVVLLGGDAWIFFPHSVYLPYALLQFGVSALAALLFLAVGTLVWLYAYRRGVALLLLCFCACMMVTFLVQTGAAVGDLLLSVMGGVSSALSLLLFTTLLLLFPQNMLAPPPLAASSVQACRSFGRLLRLLLLSLLAPAYLGLVVLLSLLVTCHLAFYDWGTSPRLAWLNFVDYTYYLLTLTGILTSIANLYRRTATLREQQQRRLFMGAVILAFAPFLLLNVLPWWLHIPLRVDPRFSTLPLALLPPLLGYSILRYQILVLDRYIRRVVAWIVGLVCLVMLAYAVAVLALILPLPDLPARTLLTVALMAVLAPLVWWLARILTERLFFSELCHYRRLLETPHPLESEGATLDEVAQLMSAAVVNVFETREVCLFVLDDESGYYRLCPALSYAEPGDEARLRLLRWLLPMEPEEALGDDGWLTLTPPLVGRLTQARFPLRLSELQQSFGRSPIGLARYLQVTVAGQELDPLLVPVRAQGRLIGVLVLGERGDHQPYAGPDFEAIELMLARFTPLLETARLSARASRHAAMLNALYSVNALPVSAIETIEDVAVNYAEVAARAGSAGAEVWLYDEQGACLRRVAYLPGGPPLSAAQQLSSLQEDDWRPWFYEGSDMGPGPARDHALSPHIPPCLPQTPSFPFAWLPLRRAHHRLGVLVLTYARAHVFSCEEKHMLEMFSSQCATMLENAKITLELRAAYEQQKELDRLKDQFIMTASHELRTPLTAVLGYIELLKEYHMHLSPEVREDFIARAHRGCDELVLLVSNIMDASRVHMDAERLKLEAVELRKSVQHVVDILDALSTRERHSLRVHVPVGVYVLADELRLRQVLLNLLSNALKYSPPGTAVDIFCRIEERWVTISVRDYGLGVPREAQKHLFERFVRLDRDMNSPVRGAGLGLYISEQLVQAMGGRIWVESSGVPGEGSTFSFTLQHVTAPRPRREAPRSVRREMAC</sequence>
<keyword evidence="7" id="KW-1133">Transmembrane helix</keyword>
<dbReference type="PRINTS" id="PR00344">
    <property type="entry name" value="BCTRLSENSOR"/>
</dbReference>
<evidence type="ECO:0000256" key="6">
    <source>
        <dbReference type="ARBA" id="ARBA00023012"/>
    </source>
</evidence>
<dbReference type="GO" id="GO:0000155">
    <property type="term" value="F:phosphorelay sensor kinase activity"/>
    <property type="evidence" value="ECO:0007669"/>
    <property type="project" value="InterPro"/>
</dbReference>
<dbReference type="PROSITE" id="PS50109">
    <property type="entry name" value="HIS_KIN"/>
    <property type="match status" value="1"/>
</dbReference>
<feature type="transmembrane region" description="Helical" evidence="7">
    <location>
        <begin position="196"/>
        <end position="215"/>
    </location>
</feature>
<keyword evidence="10" id="KW-1185">Reference proteome</keyword>
<dbReference type="InterPro" id="IPR036890">
    <property type="entry name" value="HATPase_C_sf"/>
</dbReference>
<keyword evidence="6" id="KW-0902">Two-component regulatory system</keyword>
<feature type="transmembrane region" description="Helical" evidence="7">
    <location>
        <begin position="75"/>
        <end position="95"/>
    </location>
</feature>
<dbReference type="GO" id="GO:0009927">
    <property type="term" value="F:histidine phosphotransfer kinase activity"/>
    <property type="evidence" value="ECO:0007669"/>
    <property type="project" value="TreeGrafter"/>
</dbReference>
<dbReference type="AlphaFoldDB" id="A0A5J4K668"/>
<dbReference type="FunFam" id="3.30.565.10:FF:000006">
    <property type="entry name" value="Sensor histidine kinase WalK"/>
    <property type="match status" value="1"/>
</dbReference>
<evidence type="ECO:0000256" key="2">
    <source>
        <dbReference type="ARBA" id="ARBA00012438"/>
    </source>
</evidence>
<keyword evidence="7" id="KW-0472">Membrane</keyword>
<dbReference type="Pfam" id="PF00512">
    <property type="entry name" value="HisKA"/>
    <property type="match status" value="1"/>
</dbReference>
<dbReference type="PANTHER" id="PTHR43047:SF72">
    <property type="entry name" value="OSMOSENSING HISTIDINE PROTEIN KINASE SLN1"/>
    <property type="match status" value="1"/>
</dbReference>
<comment type="catalytic activity">
    <reaction evidence="1">
        <text>ATP + protein L-histidine = ADP + protein N-phospho-L-histidine.</text>
        <dbReference type="EC" id="2.7.13.3"/>
    </reaction>
</comment>
<dbReference type="PANTHER" id="PTHR43047">
    <property type="entry name" value="TWO-COMPONENT HISTIDINE PROTEIN KINASE"/>
    <property type="match status" value="1"/>
</dbReference>
<keyword evidence="4" id="KW-0808">Transferase</keyword>
<dbReference type="InterPro" id="IPR004358">
    <property type="entry name" value="Sig_transdc_His_kin-like_C"/>
</dbReference>
<dbReference type="Gene3D" id="3.30.450.40">
    <property type="match status" value="2"/>
</dbReference>
<dbReference type="CDD" id="cd00082">
    <property type="entry name" value="HisKA"/>
    <property type="match status" value="1"/>
</dbReference>
<keyword evidence="5" id="KW-0418">Kinase</keyword>
<dbReference type="SUPFAM" id="SSF55781">
    <property type="entry name" value="GAF domain-like"/>
    <property type="match status" value="2"/>
</dbReference>
<organism evidence="9 10">
    <name type="scientific">Thermogemmatispora aurantia</name>
    <dbReference type="NCBI Taxonomy" id="2045279"/>
    <lineage>
        <taxon>Bacteria</taxon>
        <taxon>Bacillati</taxon>
        <taxon>Chloroflexota</taxon>
        <taxon>Ktedonobacteria</taxon>
        <taxon>Thermogemmatisporales</taxon>
        <taxon>Thermogemmatisporaceae</taxon>
        <taxon>Thermogemmatispora</taxon>
    </lineage>
</organism>
<dbReference type="InterPro" id="IPR003594">
    <property type="entry name" value="HATPase_dom"/>
</dbReference>
<keyword evidence="3" id="KW-0597">Phosphoprotein</keyword>
<dbReference type="SUPFAM" id="SSF55874">
    <property type="entry name" value="ATPase domain of HSP90 chaperone/DNA topoisomerase II/histidine kinase"/>
    <property type="match status" value="1"/>
</dbReference>
<name>A0A5J4K668_9CHLR</name>
<dbReference type="SUPFAM" id="SSF47384">
    <property type="entry name" value="Homodimeric domain of signal transducing histidine kinase"/>
    <property type="match status" value="1"/>
</dbReference>
<feature type="transmembrane region" description="Helical" evidence="7">
    <location>
        <begin position="291"/>
        <end position="314"/>
    </location>
</feature>
<dbReference type="Proteomes" id="UP000334820">
    <property type="component" value="Unassembled WGS sequence"/>
</dbReference>
<dbReference type="EC" id="2.7.13.3" evidence="2"/>
<evidence type="ECO:0000256" key="5">
    <source>
        <dbReference type="ARBA" id="ARBA00022777"/>
    </source>
</evidence>
<feature type="transmembrane region" description="Helical" evidence="7">
    <location>
        <begin position="12"/>
        <end position="36"/>
    </location>
</feature>
<dbReference type="SMART" id="SM00388">
    <property type="entry name" value="HisKA"/>
    <property type="match status" value="1"/>
</dbReference>
<dbReference type="InterPro" id="IPR029016">
    <property type="entry name" value="GAF-like_dom_sf"/>
</dbReference>
<evidence type="ECO:0000313" key="10">
    <source>
        <dbReference type="Proteomes" id="UP000334820"/>
    </source>
</evidence>